<protein>
    <submittedName>
        <fullName evidence="2">Uncharacterized protein</fullName>
    </submittedName>
</protein>
<dbReference type="GeneID" id="23569816"/>
<dbReference type="EMBL" id="CM002241">
    <property type="protein sequence ID" value="ESA42313.1"/>
    <property type="molecule type" value="Genomic_DNA"/>
</dbReference>
<reference evidence="2 3" key="1">
    <citation type="journal article" date="2003" name="Nature">
        <title>The genome sequence of the filamentous fungus Neurospora crassa.</title>
        <authorList>
            <person name="Galagan J.E."/>
            <person name="Calvo S.E."/>
            <person name="Borkovich K.A."/>
            <person name="Selker E.U."/>
            <person name="Read N.D."/>
            <person name="Jaffe D."/>
            <person name="FitzHugh W."/>
            <person name="Ma L.J."/>
            <person name="Smirnov S."/>
            <person name="Purcell S."/>
            <person name="Rehman B."/>
            <person name="Elkins T."/>
            <person name="Engels R."/>
            <person name="Wang S."/>
            <person name="Nielsen C.B."/>
            <person name="Butler J."/>
            <person name="Endrizzi M."/>
            <person name="Qui D."/>
            <person name="Ianakiev P."/>
            <person name="Bell-Pedersen D."/>
            <person name="Nelson M.A."/>
            <person name="Werner-Washburne M."/>
            <person name="Selitrennikoff C.P."/>
            <person name="Kinsey J.A."/>
            <person name="Braun E.L."/>
            <person name="Zelter A."/>
            <person name="Schulte U."/>
            <person name="Kothe G.O."/>
            <person name="Jedd G."/>
            <person name="Mewes W."/>
            <person name="Staben C."/>
            <person name="Marcotte E."/>
            <person name="Greenberg D."/>
            <person name="Roy A."/>
            <person name="Foley K."/>
            <person name="Naylor J."/>
            <person name="Stange-Thomann N."/>
            <person name="Barrett R."/>
            <person name="Gnerre S."/>
            <person name="Kamal M."/>
            <person name="Kamvysselis M."/>
            <person name="Mauceli E."/>
            <person name="Bielke C."/>
            <person name="Rudd S."/>
            <person name="Frishman D."/>
            <person name="Krystofova S."/>
            <person name="Rasmussen C."/>
            <person name="Metzenberg R.L."/>
            <person name="Perkins D.D."/>
            <person name="Kroken S."/>
            <person name="Cogoni C."/>
            <person name="Macino G."/>
            <person name="Catcheside D."/>
            <person name="Li W."/>
            <person name="Pratt R.J."/>
            <person name="Osmani S.A."/>
            <person name="DeSouza C.P."/>
            <person name="Glass L."/>
            <person name="Orbach M.J."/>
            <person name="Berglund J.A."/>
            <person name="Voelker R."/>
            <person name="Yarden O."/>
            <person name="Plamann M."/>
            <person name="Seiler S."/>
            <person name="Dunlap J."/>
            <person name="Radford A."/>
            <person name="Aramayo R."/>
            <person name="Natvig D.O."/>
            <person name="Alex L.A."/>
            <person name="Mannhaupt G."/>
            <person name="Ebbole D.J."/>
            <person name="Freitag M."/>
            <person name="Paulsen I."/>
            <person name="Sachs M.S."/>
            <person name="Lander E.S."/>
            <person name="Nusbaum C."/>
            <person name="Birren B."/>
        </authorList>
    </citation>
    <scope>NUCLEOTIDE SEQUENCE [LARGE SCALE GENOMIC DNA]</scope>
    <source>
        <strain evidence="3">ATCC 24698 / 74-OR23-1A / CBS 708.71 / DSM 1257 / FGSC 987</strain>
    </source>
</reference>
<dbReference type="Proteomes" id="UP000001805">
    <property type="component" value="Chromosome 5, Linkage Group VI"/>
</dbReference>
<feature type="compositionally biased region" description="Gly residues" evidence="1">
    <location>
        <begin position="71"/>
        <end position="83"/>
    </location>
</feature>
<dbReference type="VEuPathDB" id="FungiDB:NCU17143"/>
<organism evidence="2 3">
    <name type="scientific">Neurospora crassa (strain ATCC 24698 / 74-OR23-1A / CBS 708.71 / DSM 1257 / FGSC 987)</name>
    <dbReference type="NCBI Taxonomy" id="367110"/>
    <lineage>
        <taxon>Eukaryota</taxon>
        <taxon>Fungi</taxon>
        <taxon>Dikarya</taxon>
        <taxon>Ascomycota</taxon>
        <taxon>Pezizomycotina</taxon>
        <taxon>Sordariomycetes</taxon>
        <taxon>Sordariomycetidae</taxon>
        <taxon>Sordariales</taxon>
        <taxon>Sordariaceae</taxon>
        <taxon>Neurospora</taxon>
    </lineage>
</organism>
<evidence type="ECO:0000313" key="2">
    <source>
        <dbReference type="EMBL" id="ESA42313.1"/>
    </source>
</evidence>
<gene>
    <name evidence="2" type="ORF">NCU17143</name>
</gene>
<evidence type="ECO:0000313" key="3">
    <source>
        <dbReference type="Proteomes" id="UP000001805"/>
    </source>
</evidence>
<dbReference type="AlphaFoldDB" id="V5IKV5"/>
<name>V5IKV5_NEUCR</name>
<evidence type="ECO:0000256" key="1">
    <source>
        <dbReference type="SAM" id="MobiDB-lite"/>
    </source>
</evidence>
<sequence length="111" mass="10860">MSKMGLGLGRGLESYYTSTPTYHPSGAERVNKAGDIPTSNPFGLGSTISTNSSNKSGFGDKYGSLITSTSGGEGGSLGLGLGLGSESQTISSTGTSTGAGGGDEGGGEEKK</sequence>
<dbReference type="KEGG" id="ncr:NCU17143"/>
<feature type="region of interest" description="Disordered" evidence="1">
    <location>
        <begin position="13"/>
        <end position="38"/>
    </location>
</feature>
<accession>V5IKV5</accession>
<feature type="compositionally biased region" description="Low complexity" evidence="1">
    <location>
        <begin position="84"/>
        <end position="96"/>
    </location>
</feature>
<dbReference type="RefSeq" id="XP_011395106.1">
    <property type="nucleotide sequence ID" value="XM_011396804.1"/>
</dbReference>
<dbReference type="InParanoid" id="V5IKV5"/>
<feature type="region of interest" description="Disordered" evidence="1">
    <location>
        <begin position="65"/>
        <end position="111"/>
    </location>
</feature>
<keyword evidence="3" id="KW-1185">Reference proteome</keyword>
<proteinExistence type="predicted"/>